<name>A0A9D4UU72_ADICA</name>
<evidence type="ECO:0000256" key="10">
    <source>
        <dbReference type="SAM" id="MobiDB-lite"/>
    </source>
</evidence>
<keyword evidence="5" id="KW-0809">Transit peptide</keyword>
<dbReference type="GO" id="GO:0030150">
    <property type="term" value="P:protein import into mitochondrial matrix"/>
    <property type="evidence" value="ECO:0007669"/>
    <property type="project" value="UniProtKB-UniRule"/>
</dbReference>
<dbReference type="Gene3D" id="3.10.450.320">
    <property type="entry name" value="Mitochondrial import inner membrane translocase subunit Tim21"/>
    <property type="match status" value="1"/>
</dbReference>
<comment type="caution">
    <text evidence="11">The sequence shown here is derived from an EMBL/GenBank/DDBJ whole genome shotgun (WGS) entry which is preliminary data.</text>
</comment>
<keyword evidence="9" id="KW-0813">Transport</keyword>
<feature type="non-terminal residue" evidence="11">
    <location>
        <position position="368"/>
    </location>
</feature>
<evidence type="ECO:0000313" key="12">
    <source>
        <dbReference type="Proteomes" id="UP000886520"/>
    </source>
</evidence>
<evidence type="ECO:0000256" key="7">
    <source>
        <dbReference type="ARBA" id="ARBA00023128"/>
    </source>
</evidence>
<dbReference type="FunFam" id="3.10.450.320:FF:000002">
    <property type="entry name" value="Mitochondrial import inner membrane translocase subunit tim21"/>
    <property type="match status" value="1"/>
</dbReference>
<comment type="function">
    <text evidence="9">Essential component of the TIM23 complex, a complex that mediates the translocation of transit peptide-containing proteins across the mitochondrial inner membrane.</text>
</comment>
<keyword evidence="4 9" id="KW-0999">Mitochondrion inner membrane</keyword>
<dbReference type="InterPro" id="IPR013261">
    <property type="entry name" value="Tim21"/>
</dbReference>
<dbReference type="GO" id="GO:0005744">
    <property type="term" value="C:TIM23 mitochondrial import inner membrane translocase complex"/>
    <property type="evidence" value="ECO:0007669"/>
    <property type="project" value="UniProtKB-UniRule"/>
</dbReference>
<feature type="region of interest" description="Disordered" evidence="10">
    <location>
        <begin position="192"/>
        <end position="218"/>
    </location>
</feature>
<dbReference type="PANTHER" id="PTHR13032:SF6">
    <property type="entry name" value="MITOCHONDRIAL IMPORT INNER MEMBRANE TRANSLOCASE SUBUNIT TIM21"/>
    <property type="match status" value="1"/>
</dbReference>
<organism evidence="11 12">
    <name type="scientific">Adiantum capillus-veneris</name>
    <name type="common">Maidenhair fern</name>
    <dbReference type="NCBI Taxonomy" id="13818"/>
    <lineage>
        <taxon>Eukaryota</taxon>
        <taxon>Viridiplantae</taxon>
        <taxon>Streptophyta</taxon>
        <taxon>Embryophyta</taxon>
        <taxon>Tracheophyta</taxon>
        <taxon>Polypodiopsida</taxon>
        <taxon>Polypodiidae</taxon>
        <taxon>Polypodiales</taxon>
        <taxon>Pteridineae</taxon>
        <taxon>Pteridaceae</taxon>
        <taxon>Vittarioideae</taxon>
        <taxon>Adiantum</taxon>
    </lineage>
</organism>
<comment type="similarity">
    <text evidence="2 9">Belongs to the TIM21 family.</text>
</comment>
<evidence type="ECO:0000256" key="9">
    <source>
        <dbReference type="RuleBase" id="RU367142"/>
    </source>
</evidence>
<dbReference type="PANTHER" id="PTHR13032">
    <property type="entry name" value="MITOCHONDRIAL IMPORT INNER MEMBRANE TRANSLOCASE SUBUNIT TIM21"/>
    <property type="match status" value="1"/>
</dbReference>
<evidence type="ECO:0000256" key="4">
    <source>
        <dbReference type="ARBA" id="ARBA00022792"/>
    </source>
</evidence>
<keyword evidence="9" id="KW-0811">Translocation</keyword>
<reference evidence="11" key="1">
    <citation type="submission" date="2021-01" db="EMBL/GenBank/DDBJ databases">
        <title>Adiantum capillus-veneris genome.</title>
        <authorList>
            <person name="Fang Y."/>
            <person name="Liao Q."/>
        </authorList>
    </citation>
    <scope>NUCLEOTIDE SEQUENCE</scope>
    <source>
        <strain evidence="11">H3</strain>
        <tissue evidence="11">Leaf</tissue>
    </source>
</reference>
<evidence type="ECO:0000256" key="1">
    <source>
        <dbReference type="ARBA" id="ARBA00004434"/>
    </source>
</evidence>
<dbReference type="OrthoDB" id="436405at2759"/>
<sequence>RAMSQQPLIPLLMPRVIHRDPSVGFPTSNLKFRGLLWITLNLGVSLAQTVAASQRFSTRCCSKATSASSSSSLPVCPCVLLSQFKRLPQAEILLRRLQTQPRALKTQGARRTSIVQQTLSIMLQGRTIRRLGHNVLAAGQRAAARSQAGVTGKGAGTFLPRQIQDARSTDSLASRYKAPFTPMRLHAATFSTERRKEETTRRDLTAQDEDPFDPLTDKIPEKPVSFAEGASYSVAILAGFAVAAAAAYAVFKELIFEPKEYKVFNKALDRVQHDNQVTVRIGLPVTGYGQDSRNRAARQRIPHRTWADEDGVERIEVQFYVRGPHGVGRVHSEMFKDKEDKQWKFTYLIVDILSPSPTRLMLESYVPA</sequence>
<comment type="subunit">
    <text evidence="9">Component of the TIM23 complex.</text>
</comment>
<evidence type="ECO:0000256" key="6">
    <source>
        <dbReference type="ARBA" id="ARBA00022989"/>
    </source>
</evidence>
<accession>A0A9D4UU72</accession>
<dbReference type="EMBL" id="JABFUD020000011">
    <property type="protein sequence ID" value="KAI5073979.1"/>
    <property type="molecule type" value="Genomic_DNA"/>
</dbReference>
<keyword evidence="8 9" id="KW-0472">Membrane</keyword>
<keyword evidence="7 9" id="KW-0496">Mitochondrion</keyword>
<evidence type="ECO:0000256" key="8">
    <source>
        <dbReference type="ARBA" id="ARBA00023136"/>
    </source>
</evidence>
<evidence type="ECO:0000313" key="11">
    <source>
        <dbReference type="EMBL" id="KAI5073979.1"/>
    </source>
</evidence>
<keyword evidence="3 9" id="KW-0812">Transmembrane</keyword>
<comment type="subcellular location">
    <subcellularLocation>
        <location evidence="1 9">Mitochondrion inner membrane</location>
        <topology evidence="1 9">Single-pass membrane protein</topology>
    </subcellularLocation>
</comment>
<proteinExistence type="inferred from homology"/>
<dbReference type="AlphaFoldDB" id="A0A9D4UU72"/>
<evidence type="ECO:0000256" key="3">
    <source>
        <dbReference type="ARBA" id="ARBA00022692"/>
    </source>
</evidence>
<dbReference type="InterPro" id="IPR038552">
    <property type="entry name" value="Tim21_IMS_sf"/>
</dbReference>
<dbReference type="Proteomes" id="UP000886520">
    <property type="component" value="Chromosome 11"/>
</dbReference>
<keyword evidence="6 9" id="KW-1133">Transmembrane helix</keyword>
<feature type="compositionally biased region" description="Basic and acidic residues" evidence="10">
    <location>
        <begin position="192"/>
        <end position="205"/>
    </location>
</feature>
<keyword evidence="9" id="KW-0653">Protein transport</keyword>
<feature type="transmembrane region" description="Helical" evidence="9">
    <location>
        <begin position="230"/>
        <end position="251"/>
    </location>
</feature>
<evidence type="ECO:0000256" key="2">
    <source>
        <dbReference type="ARBA" id="ARBA00010867"/>
    </source>
</evidence>
<keyword evidence="12" id="KW-1185">Reference proteome</keyword>
<dbReference type="Pfam" id="PF08294">
    <property type="entry name" value="TIM21"/>
    <property type="match status" value="1"/>
</dbReference>
<gene>
    <name evidence="11" type="ORF">GOP47_0011992</name>
</gene>
<protein>
    <recommendedName>
        <fullName evidence="9">Mitochondrial import inner membrane translocase subunit Tim21</fullName>
    </recommendedName>
</protein>
<evidence type="ECO:0000256" key="5">
    <source>
        <dbReference type="ARBA" id="ARBA00022946"/>
    </source>
</evidence>